<dbReference type="OrthoDB" id="7605578at2"/>
<comment type="caution">
    <text evidence="2">The sequence shown here is derived from an EMBL/GenBank/DDBJ whole genome shotgun (WGS) entry which is preliminary data.</text>
</comment>
<evidence type="ECO:0000256" key="1">
    <source>
        <dbReference type="SAM" id="Phobius"/>
    </source>
</evidence>
<sequence length="265" mass="29598">MAENFIRWGWFGAWTGLREAGIACRNWPGRNFMFISAMLIMLHIYSIEYAAQTGNELVFLHIDAEGSVSEFWETVLLTLAAVVYIFRAAGERCGKLMLPALLLIYMAFDGSMQWHEAAGEMLYPPNPDYGEPVFMIAVCIAAGAAMLWALVTAEDHVKRELWAVTTMFAIFAFFSIIMDAFHVGMRHFVDPRLDVPLGMLEDGGELFAISALAALATSVVRRGSMTAAQRRDYAIIESDWFTRLTRDNAPVQRPQQPQTGRAADG</sequence>
<evidence type="ECO:0000313" key="2">
    <source>
        <dbReference type="EMBL" id="GGD65166.1"/>
    </source>
</evidence>
<feature type="transmembrane region" description="Helical" evidence="1">
    <location>
        <begin position="134"/>
        <end position="151"/>
    </location>
</feature>
<keyword evidence="1" id="KW-0812">Transmembrane</keyword>
<dbReference type="AlphaFoldDB" id="A0A916YWY0"/>
<keyword evidence="1" id="KW-0472">Membrane</keyword>
<feature type="transmembrane region" description="Helical" evidence="1">
    <location>
        <begin position="203"/>
        <end position="221"/>
    </location>
</feature>
<gene>
    <name evidence="2" type="ORF">GCM10010990_13340</name>
</gene>
<feature type="transmembrane region" description="Helical" evidence="1">
    <location>
        <begin position="71"/>
        <end position="89"/>
    </location>
</feature>
<reference evidence="2" key="2">
    <citation type="submission" date="2020-09" db="EMBL/GenBank/DDBJ databases">
        <authorList>
            <person name="Sun Q."/>
            <person name="Zhou Y."/>
        </authorList>
    </citation>
    <scope>NUCLEOTIDE SEQUENCE</scope>
    <source>
        <strain evidence="2">CGMCC 1.15360</strain>
    </source>
</reference>
<proteinExistence type="predicted"/>
<keyword evidence="3" id="KW-1185">Reference proteome</keyword>
<feature type="transmembrane region" description="Helical" evidence="1">
    <location>
        <begin position="96"/>
        <end position="114"/>
    </location>
</feature>
<accession>A0A916YWY0</accession>
<keyword evidence="1" id="KW-1133">Transmembrane helix</keyword>
<protein>
    <submittedName>
        <fullName evidence="2">Uncharacterized protein</fullName>
    </submittedName>
</protein>
<evidence type="ECO:0000313" key="3">
    <source>
        <dbReference type="Proteomes" id="UP000612349"/>
    </source>
</evidence>
<feature type="transmembrane region" description="Helical" evidence="1">
    <location>
        <begin position="32"/>
        <end position="51"/>
    </location>
</feature>
<dbReference type="Proteomes" id="UP000612349">
    <property type="component" value="Unassembled WGS sequence"/>
</dbReference>
<feature type="transmembrane region" description="Helical" evidence="1">
    <location>
        <begin position="163"/>
        <end position="183"/>
    </location>
</feature>
<name>A0A916YWY0_9SPHN</name>
<organism evidence="2 3">
    <name type="scientific">Croceicoccus mobilis</name>
    <dbReference type="NCBI Taxonomy" id="1703339"/>
    <lineage>
        <taxon>Bacteria</taxon>
        <taxon>Pseudomonadati</taxon>
        <taxon>Pseudomonadota</taxon>
        <taxon>Alphaproteobacteria</taxon>
        <taxon>Sphingomonadales</taxon>
        <taxon>Erythrobacteraceae</taxon>
        <taxon>Croceicoccus</taxon>
    </lineage>
</organism>
<reference evidence="2" key="1">
    <citation type="journal article" date="2014" name="Int. J. Syst. Evol. Microbiol.">
        <title>Complete genome sequence of Corynebacterium casei LMG S-19264T (=DSM 44701T), isolated from a smear-ripened cheese.</title>
        <authorList>
            <consortium name="US DOE Joint Genome Institute (JGI-PGF)"/>
            <person name="Walter F."/>
            <person name="Albersmeier A."/>
            <person name="Kalinowski J."/>
            <person name="Ruckert C."/>
        </authorList>
    </citation>
    <scope>NUCLEOTIDE SEQUENCE</scope>
    <source>
        <strain evidence="2">CGMCC 1.15360</strain>
    </source>
</reference>
<dbReference type="EMBL" id="BMIP01000002">
    <property type="protein sequence ID" value="GGD65166.1"/>
    <property type="molecule type" value="Genomic_DNA"/>
</dbReference>
<dbReference type="RefSeq" id="WP_066775391.1">
    <property type="nucleotide sequence ID" value="NZ_BMIP01000002.1"/>
</dbReference>